<evidence type="ECO:0000313" key="2">
    <source>
        <dbReference type="EMBL" id="CAA7394445.1"/>
    </source>
</evidence>
<evidence type="ECO:0000256" key="1">
    <source>
        <dbReference type="SAM" id="MobiDB-lite"/>
    </source>
</evidence>
<proteinExistence type="predicted"/>
<accession>A0A7I8KBR9</accession>
<dbReference type="Proteomes" id="UP000663760">
    <property type="component" value="Chromosome 4"/>
</dbReference>
<reference evidence="2" key="1">
    <citation type="submission" date="2020-02" db="EMBL/GenBank/DDBJ databases">
        <authorList>
            <person name="Scholz U."/>
            <person name="Mascher M."/>
            <person name="Fiebig A."/>
        </authorList>
    </citation>
    <scope>NUCLEOTIDE SEQUENCE</scope>
</reference>
<protein>
    <submittedName>
        <fullName evidence="2">Uncharacterized protein</fullName>
    </submittedName>
</protein>
<keyword evidence="3" id="KW-1185">Reference proteome</keyword>
<organism evidence="2 3">
    <name type="scientific">Spirodela intermedia</name>
    <name type="common">Intermediate duckweed</name>
    <dbReference type="NCBI Taxonomy" id="51605"/>
    <lineage>
        <taxon>Eukaryota</taxon>
        <taxon>Viridiplantae</taxon>
        <taxon>Streptophyta</taxon>
        <taxon>Embryophyta</taxon>
        <taxon>Tracheophyta</taxon>
        <taxon>Spermatophyta</taxon>
        <taxon>Magnoliopsida</taxon>
        <taxon>Liliopsida</taxon>
        <taxon>Araceae</taxon>
        <taxon>Lemnoideae</taxon>
        <taxon>Spirodela</taxon>
    </lineage>
</organism>
<dbReference type="AlphaFoldDB" id="A0A7I8KBR9"/>
<feature type="compositionally biased region" description="Polar residues" evidence="1">
    <location>
        <begin position="8"/>
        <end position="18"/>
    </location>
</feature>
<feature type="region of interest" description="Disordered" evidence="1">
    <location>
        <begin position="1"/>
        <end position="63"/>
    </location>
</feature>
<feature type="compositionally biased region" description="Polar residues" evidence="1">
    <location>
        <begin position="52"/>
        <end position="63"/>
    </location>
</feature>
<name>A0A7I8KBR9_SPIIN</name>
<sequence>MDGRGLSSPISEGTSQGTPFARAGRERGGCIKSGSSGDRGTPGHEGHGMDGSDSSNPTDSNIF</sequence>
<dbReference type="EMBL" id="LR746267">
    <property type="protein sequence ID" value="CAA7394445.1"/>
    <property type="molecule type" value="Genomic_DNA"/>
</dbReference>
<feature type="compositionally biased region" description="Basic and acidic residues" evidence="1">
    <location>
        <begin position="41"/>
        <end position="50"/>
    </location>
</feature>
<evidence type="ECO:0000313" key="3">
    <source>
        <dbReference type="Proteomes" id="UP000663760"/>
    </source>
</evidence>
<gene>
    <name evidence="2" type="ORF">SI8410_04005106</name>
</gene>